<evidence type="ECO:0000256" key="8">
    <source>
        <dbReference type="ARBA" id="ARBA00023306"/>
    </source>
</evidence>
<dbReference type="GO" id="GO:0047480">
    <property type="term" value="F:UDP-N-acetylmuramoyl-tripeptide-D-alanyl-D-alanine ligase activity"/>
    <property type="evidence" value="ECO:0007669"/>
    <property type="project" value="InterPro"/>
</dbReference>
<evidence type="ECO:0000313" key="13">
    <source>
        <dbReference type="EMBL" id="KAG0473326.1"/>
    </source>
</evidence>
<evidence type="ECO:0000256" key="10">
    <source>
        <dbReference type="ARBA" id="ARBA00031461"/>
    </source>
</evidence>
<keyword evidence="4" id="KW-0547">Nucleotide-binding</keyword>
<keyword evidence="5" id="KW-0067">ATP-binding</keyword>
<dbReference type="GO" id="GO:0008360">
    <property type="term" value="P:regulation of cell shape"/>
    <property type="evidence" value="ECO:0007669"/>
    <property type="project" value="UniProtKB-KW"/>
</dbReference>
<evidence type="ECO:0000313" key="14">
    <source>
        <dbReference type="Proteomes" id="UP000636800"/>
    </source>
</evidence>
<dbReference type="HAMAP" id="MF_02019">
    <property type="entry name" value="MurF"/>
    <property type="match status" value="1"/>
</dbReference>
<feature type="domain" description="Mur ligase central" evidence="12">
    <location>
        <begin position="212"/>
        <end position="414"/>
    </location>
</feature>
<evidence type="ECO:0000256" key="1">
    <source>
        <dbReference type="ARBA" id="ARBA00022490"/>
    </source>
</evidence>
<evidence type="ECO:0000256" key="6">
    <source>
        <dbReference type="ARBA" id="ARBA00022960"/>
    </source>
</evidence>
<keyword evidence="9" id="KW-0961">Cell wall biogenesis/degradation</keyword>
<keyword evidence="2" id="KW-0436">Ligase</keyword>
<organism evidence="13 14">
    <name type="scientific">Vanilla planifolia</name>
    <name type="common">Vanilla</name>
    <dbReference type="NCBI Taxonomy" id="51239"/>
    <lineage>
        <taxon>Eukaryota</taxon>
        <taxon>Viridiplantae</taxon>
        <taxon>Streptophyta</taxon>
        <taxon>Embryophyta</taxon>
        <taxon>Tracheophyta</taxon>
        <taxon>Spermatophyta</taxon>
        <taxon>Magnoliopsida</taxon>
        <taxon>Liliopsida</taxon>
        <taxon>Asparagales</taxon>
        <taxon>Orchidaceae</taxon>
        <taxon>Vanilloideae</taxon>
        <taxon>Vanilleae</taxon>
        <taxon>Vanilla</taxon>
    </lineage>
</organism>
<evidence type="ECO:0000259" key="11">
    <source>
        <dbReference type="Pfam" id="PF02875"/>
    </source>
</evidence>
<dbReference type="OrthoDB" id="3231at2759"/>
<name>A0A835QLU7_VANPL</name>
<dbReference type="NCBIfam" id="TIGR01143">
    <property type="entry name" value="murF"/>
    <property type="match status" value="1"/>
</dbReference>
<dbReference type="EMBL" id="JADCNL010000007">
    <property type="protein sequence ID" value="KAG0473326.1"/>
    <property type="molecule type" value="Genomic_DNA"/>
</dbReference>
<evidence type="ECO:0000256" key="4">
    <source>
        <dbReference type="ARBA" id="ARBA00022741"/>
    </source>
</evidence>
<dbReference type="InterPro" id="IPR035911">
    <property type="entry name" value="MurE/MurF_N"/>
</dbReference>
<dbReference type="SUPFAM" id="SSF53244">
    <property type="entry name" value="MurD-like peptide ligases, peptide-binding domain"/>
    <property type="match status" value="1"/>
</dbReference>
<dbReference type="Pfam" id="PF08245">
    <property type="entry name" value="Mur_ligase_M"/>
    <property type="match status" value="1"/>
</dbReference>
<proteinExistence type="inferred from homology"/>
<dbReference type="Pfam" id="PF02875">
    <property type="entry name" value="Mur_ligase_C"/>
    <property type="match status" value="1"/>
</dbReference>
<dbReference type="InterPro" id="IPR013221">
    <property type="entry name" value="Mur_ligase_cen"/>
</dbReference>
<feature type="domain" description="Mur ligase C-terminal" evidence="11">
    <location>
        <begin position="437"/>
        <end position="562"/>
    </location>
</feature>
<dbReference type="GO" id="GO:0051301">
    <property type="term" value="P:cell division"/>
    <property type="evidence" value="ECO:0007669"/>
    <property type="project" value="UniProtKB-KW"/>
</dbReference>
<dbReference type="PANTHER" id="PTHR43024:SF1">
    <property type="entry name" value="UDP-N-ACETYLMURAMOYL-TRIPEPTIDE--D-ALANYL-D-ALANINE LIGASE"/>
    <property type="match status" value="1"/>
</dbReference>
<gene>
    <name evidence="13" type="ORF">HPP92_015183</name>
</gene>
<keyword evidence="14" id="KW-1185">Reference proteome</keyword>
<evidence type="ECO:0000256" key="2">
    <source>
        <dbReference type="ARBA" id="ARBA00022598"/>
    </source>
</evidence>
<evidence type="ECO:0000256" key="3">
    <source>
        <dbReference type="ARBA" id="ARBA00022618"/>
    </source>
</evidence>
<dbReference type="InterPro" id="IPR036615">
    <property type="entry name" value="Mur_ligase_C_dom_sf"/>
</dbReference>
<dbReference type="SUPFAM" id="SSF53623">
    <property type="entry name" value="MurD-like peptide ligases, catalytic domain"/>
    <property type="match status" value="1"/>
</dbReference>
<dbReference type="GO" id="GO:0071555">
    <property type="term" value="P:cell wall organization"/>
    <property type="evidence" value="ECO:0007669"/>
    <property type="project" value="UniProtKB-KW"/>
</dbReference>
<dbReference type="InterPro" id="IPR004101">
    <property type="entry name" value="Mur_ligase_C"/>
</dbReference>
<comment type="caution">
    <text evidence="13">The sequence shown here is derived from an EMBL/GenBank/DDBJ whole genome shotgun (WGS) entry which is preliminary data.</text>
</comment>
<keyword evidence="8" id="KW-0131">Cell cycle</keyword>
<dbReference type="Gene3D" id="3.40.1390.10">
    <property type="entry name" value="MurE/MurF, N-terminal domain"/>
    <property type="match status" value="1"/>
</dbReference>
<sequence>METLAWTYGHWFLPSNKLQDYSRKIPHKKQCRNFLRFEKNGHAARTQSKLVPFFFICPQSSWSWTRAYLGDVLVSEMPNREDLSSPSTSLPSAPPFGSMIFHDDYMWSPKEIAEAVGGEVVRWGPPGTISIDTRKLLRGQWFFAISGANFDGHDLVDEALATEKGCVGVIGNSVPKNWRKGFIKVVGDSNVALVNMAKFARNRFPGIVVCLTGSVGKTTTRTMIALALGCLGRIYQTHGNLNAHVGVALTLIGMPMDAKAAVIEVGMSKKGQILARARICCPSVRVILNVGHSHLEFLDSLVDVAKAKGELLADAEPGDICVLNADDPLVMSIPVPPGARKVLFGRGVGCDVRLLLAENVDGGHAVRVILETNMPNPVNQFDITGKKTSEIAEFKIHGPGLHLALNACAAAAVAVSLGLPLPQIAELLSRFRPAPMRSQMSVTRSDIEIINDAYNANLQSMIAAINTLKSLDCRGKRVCILGDMLEMGSLEEDAHDQVLKLCCDASSIGLIMLAGKRFLAAANRLRPLKKIDVVCGHDTESLAALVADFLCPGDVVLVKGSRKMEMEKVVHAIHAIGLYNACNWNGYNRIAV</sequence>
<keyword evidence="1" id="KW-0963">Cytoplasm</keyword>
<keyword evidence="6" id="KW-0133">Cell shape</keyword>
<dbReference type="InterPro" id="IPR036565">
    <property type="entry name" value="Mur-like_cat_sf"/>
</dbReference>
<dbReference type="InterPro" id="IPR051046">
    <property type="entry name" value="MurCDEF_CellWall_CoF430Synth"/>
</dbReference>
<dbReference type="AlphaFoldDB" id="A0A835QLU7"/>
<keyword evidence="7" id="KW-0573">Peptidoglycan synthesis</keyword>
<dbReference type="Gene3D" id="3.40.1190.10">
    <property type="entry name" value="Mur-like, catalytic domain"/>
    <property type="match status" value="1"/>
</dbReference>
<dbReference type="SUPFAM" id="SSF63418">
    <property type="entry name" value="MurE/MurF N-terminal domain"/>
    <property type="match status" value="1"/>
</dbReference>
<dbReference type="Proteomes" id="UP000636800">
    <property type="component" value="Chromosome 7"/>
</dbReference>
<dbReference type="GO" id="GO:0005524">
    <property type="term" value="F:ATP binding"/>
    <property type="evidence" value="ECO:0007669"/>
    <property type="project" value="UniProtKB-KW"/>
</dbReference>
<accession>A0A835QLU7</accession>
<dbReference type="Gene3D" id="3.90.190.20">
    <property type="entry name" value="Mur ligase, C-terminal domain"/>
    <property type="match status" value="1"/>
</dbReference>
<dbReference type="InterPro" id="IPR005863">
    <property type="entry name" value="UDP-N-AcMur_synth"/>
</dbReference>
<evidence type="ECO:0000259" key="12">
    <source>
        <dbReference type="Pfam" id="PF08245"/>
    </source>
</evidence>
<keyword evidence="3" id="KW-0132">Cell division</keyword>
<evidence type="ECO:0000256" key="7">
    <source>
        <dbReference type="ARBA" id="ARBA00022984"/>
    </source>
</evidence>
<evidence type="ECO:0000256" key="5">
    <source>
        <dbReference type="ARBA" id="ARBA00022840"/>
    </source>
</evidence>
<protein>
    <recommendedName>
        <fullName evidence="10">UDP-MurNAc-pentapeptide synthetase</fullName>
    </recommendedName>
</protein>
<dbReference type="PANTHER" id="PTHR43024">
    <property type="entry name" value="UDP-N-ACETYLMURAMOYL-TRIPEPTIDE--D-ALANYL-D-ALANINE LIGASE"/>
    <property type="match status" value="1"/>
</dbReference>
<evidence type="ECO:0000256" key="9">
    <source>
        <dbReference type="ARBA" id="ARBA00023316"/>
    </source>
</evidence>
<reference evidence="13 14" key="1">
    <citation type="journal article" date="2020" name="Nat. Food">
        <title>A phased Vanilla planifolia genome enables genetic improvement of flavour and production.</title>
        <authorList>
            <person name="Hasing T."/>
            <person name="Tang H."/>
            <person name="Brym M."/>
            <person name="Khazi F."/>
            <person name="Huang T."/>
            <person name="Chambers A.H."/>
        </authorList>
    </citation>
    <scope>NUCLEOTIDE SEQUENCE [LARGE SCALE GENOMIC DNA]</scope>
    <source>
        <tissue evidence="13">Leaf</tissue>
    </source>
</reference>